<dbReference type="Gene3D" id="3.40.50.1820">
    <property type="entry name" value="alpha/beta hydrolase"/>
    <property type="match status" value="1"/>
</dbReference>
<feature type="domain" description="Serine aminopeptidase S33" evidence="2">
    <location>
        <begin position="104"/>
        <end position="337"/>
    </location>
</feature>
<protein>
    <recommendedName>
        <fullName evidence="2">Serine aminopeptidase S33 domain-containing protein</fullName>
    </recommendedName>
</protein>
<sequence>RRARRGTRRAGPGTSSTMSLRFATRLASKLTAERTPANSLRAALWSAAAGLALLISASVVKTLKRITDDHHDPVKGDGRAHPLFREYVTNAQGLRLFTRAWRAQKPKALVLIVHGFAEHSGRYTALAEALRSAGYDVGALDLQGHGRSEGTRVHVRRFSDYVADVEVAARYLKRKPEQKLILLGHSMGGLVSIHAAASNQLTGVILSAPAVEPDPELATPLLKAACRILGRFLPKAPIEEIKAAALSRDLAVVDMYENDPLVFHGHCLARWGAEMLNAMDASMGKASKATAPLLAIHGSEDRVVGIEGTRSVLATWGGPTAVEIVEGAYHETFNELEREALYARVSKWLDGVVS</sequence>
<dbReference type="PANTHER" id="PTHR11614">
    <property type="entry name" value="PHOSPHOLIPASE-RELATED"/>
    <property type="match status" value="1"/>
</dbReference>
<reference evidence="3" key="1">
    <citation type="submission" date="2021-11" db="EMBL/GenBank/DDBJ databases">
        <authorList>
            <consortium name="Genoscope - CEA"/>
            <person name="William W."/>
        </authorList>
    </citation>
    <scope>NUCLEOTIDE SEQUENCE</scope>
</reference>
<keyword evidence="1" id="KW-1133">Transmembrane helix</keyword>
<dbReference type="InterPro" id="IPR000073">
    <property type="entry name" value="AB_hydrolase_1"/>
</dbReference>
<dbReference type="Pfam" id="PF12146">
    <property type="entry name" value="Hydrolase_4"/>
    <property type="match status" value="1"/>
</dbReference>
<evidence type="ECO:0000313" key="3">
    <source>
        <dbReference type="EMBL" id="CAH0375786.1"/>
    </source>
</evidence>
<keyword evidence="1" id="KW-0472">Membrane</keyword>
<proteinExistence type="predicted"/>
<feature type="non-terminal residue" evidence="3">
    <location>
        <position position="1"/>
    </location>
</feature>
<dbReference type="FunFam" id="3.40.50.1820:FF:000117">
    <property type="entry name" value="Monoglyceride lipase, putative"/>
    <property type="match status" value="1"/>
</dbReference>
<dbReference type="OrthoDB" id="2498029at2759"/>
<gene>
    <name evidence="3" type="ORF">PECAL_5P03320</name>
</gene>
<dbReference type="Proteomes" id="UP000789595">
    <property type="component" value="Unassembled WGS sequence"/>
</dbReference>
<evidence type="ECO:0000259" key="2">
    <source>
        <dbReference type="Pfam" id="PF12146"/>
    </source>
</evidence>
<comment type="caution">
    <text evidence="3">The sequence shown here is derived from an EMBL/GenBank/DDBJ whole genome shotgun (WGS) entry which is preliminary data.</text>
</comment>
<dbReference type="EMBL" id="CAKKNE010000005">
    <property type="protein sequence ID" value="CAH0375786.1"/>
    <property type="molecule type" value="Genomic_DNA"/>
</dbReference>
<dbReference type="InterPro" id="IPR022742">
    <property type="entry name" value="Hydrolase_4"/>
</dbReference>
<organism evidence="3 4">
    <name type="scientific">Pelagomonas calceolata</name>
    <dbReference type="NCBI Taxonomy" id="35677"/>
    <lineage>
        <taxon>Eukaryota</taxon>
        <taxon>Sar</taxon>
        <taxon>Stramenopiles</taxon>
        <taxon>Ochrophyta</taxon>
        <taxon>Pelagophyceae</taxon>
        <taxon>Pelagomonadales</taxon>
        <taxon>Pelagomonadaceae</taxon>
        <taxon>Pelagomonas</taxon>
    </lineage>
</organism>
<dbReference type="AlphaFoldDB" id="A0A8J2SS14"/>
<name>A0A8J2SS14_9STRA</name>
<evidence type="ECO:0000313" key="4">
    <source>
        <dbReference type="Proteomes" id="UP000789595"/>
    </source>
</evidence>
<dbReference type="InterPro" id="IPR051044">
    <property type="entry name" value="MAG_DAG_Lipase"/>
</dbReference>
<dbReference type="PRINTS" id="PR00111">
    <property type="entry name" value="ABHYDROLASE"/>
</dbReference>
<accession>A0A8J2SS14</accession>
<keyword evidence="1" id="KW-0812">Transmembrane</keyword>
<keyword evidence="4" id="KW-1185">Reference proteome</keyword>
<dbReference type="InterPro" id="IPR029058">
    <property type="entry name" value="AB_hydrolase_fold"/>
</dbReference>
<evidence type="ECO:0000256" key="1">
    <source>
        <dbReference type="SAM" id="Phobius"/>
    </source>
</evidence>
<dbReference type="SUPFAM" id="SSF53474">
    <property type="entry name" value="alpha/beta-Hydrolases"/>
    <property type="match status" value="1"/>
</dbReference>
<feature type="transmembrane region" description="Helical" evidence="1">
    <location>
        <begin position="42"/>
        <end position="60"/>
    </location>
</feature>